<evidence type="ECO:0000313" key="1">
    <source>
        <dbReference type="EMBL" id="VAW61310.1"/>
    </source>
</evidence>
<dbReference type="EMBL" id="UOFJ01000034">
    <property type="protein sequence ID" value="VAW61310.1"/>
    <property type="molecule type" value="Genomic_DNA"/>
</dbReference>
<accession>A0A3B0X9N8</accession>
<evidence type="ECO:0008006" key="2">
    <source>
        <dbReference type="Google" id="ProtNLM"/>
    </source>
</evidence>
<sequence length="93" mass="10272">MKDDTCMPMQKQGMISQLVDGEVLILNNQGAEVHQLNEVASLIWSYCDGAHSIDSIALLLLEKYAVSEMQAAKDTAQTVSQFKEKGLLESVDR</sequence>
<gene>
    <name evidence="1" type="ORF">MNBD_GAMMA10-2060</name>
</gene>
<name>A0A3B0X9N8_9ZZZZ</name>
<dbReference type="InterPro" id="IPR008792">
    <property type="entry name" value="PQQD"/>
</dbReference>
<protein>
    <recommendedName>
        <fullName evidence="2">PqqD family protein</fullName>
    </recommendedName>
</protein>
<dbReference type="Pfam" id="PF05402">
    <property type="entry name" value="PqqD"/>
    <property type="match status" value="1"/>
</dbReference>
<proteinExistence type="predicted"/>
<reference evidence="1" key="1">
    <citation type="submission" date="2018-06" db="EMBL/GenBank/DDBJ databases">
        <authorList>
            <person name="Zhirakovskaya E."/>
        </authorList>
    </citation>
    <scope>NUCLEOTIDE SEQUENCE</scope>
</reference>
<dbReference type="InterPro" id="IPR041881">
    <property type="entry name" value="PqqD_sf"/>
</dbReference>
<dbReference type="Gene3D" id="1.10.10.1150">
    <property type="entry name" value="Coenzyme PQQ synthesis protein D (PqqD)"/>
    <property type="match status" value="1"/>
</dbReference>
<dbReference type="AlphaFoldDB" id="A0A3B0X9N8"/>
<organism evidence="1">
    <name type="scientific">hydrothermal vent metagenome</name>
    <dbReference type="NCBI Taxonomy" id="652676"/>
    <lineage>
        <taxon>unclassified sequences</taxon>
        <taxon>metagenomes</taxon>
        <taxon>ecological metagenomes</taxon>
    </lineage>
</organism>